<protein>
    <recommendedName>
        <fullName evidence="1">NmrA-like domain-containing protein</fullName>
    </recommendedName>
</protein>
<dbReference type="PANTHER" id="PTHR47129">
    <property type="entry name" value="QUINONE OXIDOREDUCTASE 2"/>
    <property type="match status" value="1"/>
</dbReference>
<comment type="caution">
    <text evidence="2">The sequence shown here is derived from an EMBL/GenBank/DDBJ whole genome shotgun (WGS) entry which is preliminary data.</text>
</comment>
<dbReference type="InterPro" id="IPR036291">
    <property type="entry name" value="NAD(P)-bd_dom_sf"/>
</dbReference>
<organism evidence="2 3">
    <name type="scientific">Naganishia liquefaciens</name>
    <dbReference type="NCBI Taxonomy" id="104408"/>
    <lineage>
        <taxon>Eukaryota</taxon>
        <taxon>Fungi</taxon>
        <taxon>Dikarya</taxon>
        <taxon>Basidiomycota</taxon>
        <taxon>Agaricomycotina</taxon>
        <taxon>Tremellomycetes</taxon>
        <taxon>Filobasidiales</taxon>
        <taxon>Filobasidiaceae</taxon>
        <taxon>Naganishia</taxon>
    </lineage>
</organism>
<proteinExistence type="predicted"/>
<evidence type="ECO:0000313" key="3">
    <source>
        <dbReference type="Proteomes" id="UP000620104"/>
    </source>
</evidence>
<name>A0A8H3YC16_9TREE</name>
<dbReference type="Gene3D" id="3.40.50.720">
    <property type="entry name" value="NAD(P)-binding Rossmann-like Domain"/>
    <property type="match status" value="1"/>
</dbReference>
<dbReference type="EMBL" id="BLZA01000002">
    <property type="protein sequence ID" value="GHJ83723.1"/>
    <property type="molecule type" value="Genomic_DNA"/>
</dbReference>
<dbReference type="InterPro" id="IPR052718">
    <property type="entry name" value="NmrA-type_oxidoreductase"/>
</dbReference>
<dbReference type="PANTHER" id="PTHR47129:SF1">
    <property type="entry name" value="NMRA-LIKE DOMAIN-CONTAINING PROTEIN"/>
    <property type="match status" value="1"/>
</dbReference>
<dbReference type="SUPFAM" id="SSF51735">
    <property type="entry name" value="NAD(P)-binding Rossmann-fold domains"/>
    <property type="match status" value="1"/>
</dbReference>
<dbReference type="InterPro" id="IPR008030">
    <property type="entry name" value="NmrA-like"/>
</dbReference>
<accession>A0A8H3YC16</accession>
<dbReference type="AlphaFoldDB" id="A0A8H3YC16"/>
<dbReference type="Pfam" id="PF05368">
    <property type="entry name" value="NmrA"/>
    <property type="match status" value="1"/>
</dbReference>
<dbReference type="Gene3D" id="3.90.25.10">
    <property type="entry name" value="UDP-galactose 4-epimerase, domain 1"/>
    <property type="match status" value="1"/>
</dbReference>
<gene>
    <name evidence="2" type="ORF">NliqN6_0125</name>
</gene>
<keyword evidence="3" id="KW-1185">Reference proteome</keyword>
<dbReference type="Proteomes" id="UP000620104">
    <property type="component" value="Unassembled WGS sequence"/>
</dbReference>
<evidence type="ECO:0000313" key="2">
    <source>
        <dbReference type="EMBL" id="GHJ83723.1"/>
    </source>
</evidence>
<sequence length="317" mass="34565">MSIAIFPAAGGLGGATYTSLLTLLDPRDIVLISRHPEKLRQEEERGATIRKADYDDAESLKGVFEGVKTLNLISYPSIEHEHRFEVAKAAIDSARAAGVRHIFYSSLAFGGATADPPFRAQVMLAHLDTEAYLASLHAQDPQGFSYTVVRIGIYSESFPIYNAAFDINDPPADGKIRVPHDGSGPGLAWAKREELGQAVAKLIAMYERDPEQFPFLNKLLVLSGPKEYSLAETAQVFSDVLGREIAIQEVSVDEYANLPQVQQSLGYGGANWAKPWATAFEGIRHGAAAVVTPHLRDLLGREPEAFEVTVRGMKTKA</sequence>
<feature type="domain" description="NmrA-like" evidence="1">
    <location>
        <begin position="3"/>
        <end position="259"/>
    </location>
</feature>
<evidence type="ECO:0000259" key="1">
    <source>
        <dbReference type="Pfam" id="PF05368"/>
    </source>
</evidence>
<reference evidence="2" key="1">
    <citation type="submission" date="2020-07" db="EMBL/GenBank/DDBJ databases">
        <title>Draft Genome Sequence of a Deep-Sea Yeast, Naganishia (Cryptococcus) liquefaciens strain N6.</title>
        <authorList>
            <person name="Han Y.W."/>
            <person name="Kajitani R."/>
            <person name="Morimoto H."/>
            <person name="Parhat M."/>
            <person name="Tsubouchi H."/>
            <person name="Bakenova O."/>
            <person name="Ogata M."/>
            <person name="Argunhan B."/>
            <person name="Aoki R."/>
            <person name="Kajiwara S."/>
            <person name="Itoh T."/>
            <person name="Iwasaki H."/>
        </authorList>
    </citation>
    <scope>NUCLEOTIDE SEQUENCE</scope>
    <source>
        <strain evidence="2">N6</strain>
    </source>
</reference>
<dbReference type="OrthoDB" id="419598at2759"/>